<dbReference type="AlphaFoldDB" id="A0A2H0V1V3"/>
<comment type="caution">
    <text evidence="2">The sequence shown here is derived from an EMBL/GenBank/DDBJ whole genome shotgun (WGS) entry which is preliminary data.</text>
</comment>
<reference evidence="3" key="1">
    <citation type="submission" date="2017-09" db="EMBL/GenBank/DDBJ databases">
        <title>Depth-based differentiation of microbial function through sediment-hosted aquifers and enrichment of novel symbionts in the deep terrestrial subsurface.</title>
        <authorList>
            <person name="Probst A.J."/>
            <person name="Ladd B."/>
            <person name="Jarett J.K."/>
            <person name="Geller-Mcgrath D.E."/>
            <person name="Sieber C.M.K."/>
            <person name="Emerson J.B."/>
            <person name="Anantharaman K."/>
            <person name="Thomas B.C."/>
            <person name="Malmstrom R."/>
            <person name="Stieglmeier M."/>
            <person name="Klingl A."/>
            <person name="Woyke T."/>
            <person name="Ryan C.M."/>
            <person name="Banfield J.F."/>
        </authorList>
    </citation>
    <scope>NUCLEOTIDE SEQUENCE [LARGE SCALE GENOMIC DNA]</scope>
</reference>
<name>A0A2H0V1V3_9BACT</name>
<protein>
    <recommendedName>
        <fullName evidence="1">CYTH domain-containing protein</fullName>
    </recommendedName>
</protein>
<dbReference type="Pfam" id="PF01928">
    <property type="entry name" value="CYTH"/>
    <property type="match status" value="1"/>
</dbReference>
<dbReference type="Gene3D" id="2.40.320.10">
    <property type="entry name" value="Hypothetical Protein Pfu-838710-001"/>
    <property type="match status" value="1"/>
</dbReference>
<dbReference type="InterPro" id="IPR033469">
    <property type="entry name" value="CYTH-like_dom_sf"/>
</dbReference>
<dbReference type="SUPFAM" id="SSF55154">
    <property type="entry name" value="CYTH-like phosphatases"/>
    <property type="match status" value="1"/>
</dbReference>
<proteinExistence type="predicted"/>
<gene>
    <name evidence="2" type="ORF">COT99_03140</name>
</gene>
<accession>A0A2H0V1V3</accession>
<dbReference type="EMBL" id="PFAR01000037">
    <property type="protein sequence ID" value="PIR93035.1"/>
    <property type="molecule type" value="Genomic_DNA"/>
</dbReference>
<dbReference type="Proteomes" id="UP000228626">
    <property type="component" value="Unassembled WGS sequence"/>
</dbReference>
<feature type="domain" description="CYTH" evidence="1">
    <location>
        <begin position="5"/>
        <end position="149"/>
    </location>
</feature>
<organism evidence="2 3">
    <name type="scientific">Candidatus Falkowbacteria bacterium CG10_big_fil_rev_8_21_14_0_10_43_10</name>
    <dbReference type="NCBI Taxonomy" id="1974567"/>
    <lineage>
        <taxon>Bacteria</taxon>
        <taxon>Candidatus Falkowiibacteriota</taxon>
    </lineage>
</organism>
<evidence type="ECO:0000313" key="2">
    <source>
        <dbReference type="EMBL" id="PIR93035.1"/>
    </source>
</evidence>
<sequence length="193" mass="22884">MIMDIEYEATFYPIDKDKMRAKLRQAGAKLIKPEFLMKRINFYPPLEKRKEPGWIRVRDEGDKITMSFKANYPGEGIEVQKEICLEVNDYDKAIAFLDVILERKAYQETKREIWELDGVEIDLDTWPWLEPFVEIEGKNEAEVKKVSEKLGFDYSQAIFAAVWELYYRKYGVPHTVVNDEIKRATFKDRNPFI</sequence>
<dbReference type="InterPro" id="IPR023577">
    <property type="entry name" value="CYTH_domain"/>
</dbReference>
<evidence type="ECO:0000313" key="3">
    <source>
        <dbReference type="Proteomes" id="UP000228626"/>
    </source>
</evidence>
<evidence type="ECO:0000259" key="1">
    <source>
        <dbReference type="Pfam" id="PF01928"/>
    </source>
</evidence>